<protein>
    <submittedName>
        <fullName evidence="2">Flagellar basal body protein FlaE</fullName>
    </submittedName>
</protein>
<dbReference type="Pfam" id="PF07559">
    <property type="entry name" value="FlgE_D2"/>
    <property type="match status" value="1"/>
</dbReference>
<dbReference type="Proteomes" id="UP000182412">
    <property type="component" value="Unassembled WGS sequence"/>
</dbReference>
<dbReference type="InterPro" id="IPR011491">
    <property type="entry name" value="FlgE_D2"/>
</dbReference>
<feature type="domain" description="Flagellar hook protein FlgE D2" evidence="1">
    <location>
        <begin position="75"/>
        <end position="160"/>
    </location>
</feature>
<keyword evidence="2" id="KW-0282">Flagellum</keyword>
<evidence type="ECO:0000313" key="3">
    <source>
        <dbReference type="Proteomes" id="UP000182412"/>
    </source>
</evidence>
<dbReference type="InterPro" id="IPR037058">
    <property type="entry name" value="Falgellar_hook_FlgE_sf"/>
</dbReference>
<proteinExistence type="predicted"/>
<organism evidence="2 3">
    <name type="scientific">Selenomonas ruminantium</name>
    <dbReference type="NCBI Taxonomy" id="971"/>
    <lineage>
        <taxon>Bacteria</taxon>
        <taxon>Bacillati</taxon>
        <taxon>Bacillota</taxon>
        <taxon>Negativicutes</taxon>
        <taxon>Selenomonadales</taxon>
        <taxon>Selenomonadaceae</taxon>
        <taxon>Selenomonas</taxon>
    </lineage>
</organism>
<gene>
    <name evidence="2" type="ORF">SAMN05216366_10973</name>
</gene>
<sequence>MASDKPAQLVQGCTSRYAKACTVGKNYLVPAFEDAQSARPSFWPQRYQMTLTMSDGSTVTQTSGTYTVGYSLPITTMVTVYDTLGNTHSLPIYFTRTEVLSSDSTTVNGNTWTISLDTLCNRDMTASTDSTITCSIANASDTALASTLVFSSGSIDKSNTNLYISAVSGGTSTPPSAGSSLIPRSSLPAMKCLKR</sequence>
<reference evidence="2 3" key="1">
    <citation type="submission" date="2016-10" db="EMBL/GenBank/DDBJ databases">
        <authorList>
            <person name="de Groot N.N."/>
        </authorList>
    </citation>
    <scope>NUCLEOTIDE SEQUENCE [LARGE SCALE GENOMIC DNA]</scope>
    <source>
        <strain evidence="2 3">S137</strain>
    </source>
</reference>
<dbReference type="EMBL" id="FNJQ01000009">
    <property type="protein sequence ID" value="SDP21018.1"/>
    <property type="molecule type" value="Genomic_DNA"/>
</dbReference>
<evidence type="ECO:0000313" key="2">
    <source>
        <dbReference type="EMBL" id="SDP21018.1"/>
    </source>
</evidence>
<keyword evidence="2" id="KW-0966">Cell projection</keyword>
<dbReference type="Gene3D" id="2.60.98.20">
    <property type="entry name" value="Flagellar hook protein FlgE"/>
    <property type="match status" value="1"/>
</dbReference>
<evidence type="ECO:0000259" key="1">
    <source>
        <dbReference type="Pfam" id="PF07559"/>
    </source>
</evidence>
<keyword evidence="2" id="KW-0969">Cilium</keyword>
<accession>A0A1H0QWE1</accession>
<dbReference type="AlphaFoldDB" id="A0A1H0QWE1"/>
<name>A0A1H0QWE1_SELRU</name>